<dbReference type="EMBL" id="DSCQ01000025">
    <property type="protein sequence ID" value="HET20894.1"/>
    <property type="molecule type" value="Genomic_DNA"/>
</dbReference>
<comment type="caution">
    <text evidence="1">The sequence shown here is derived from an EMBL/GenBank/DDBJ whole genome shotgun (WGS) entry which is preliminary data.</text>
</comment>
<name>A0A7C2NBH0_ARCFL</name>
<organism evidence="1">
    <name type="scientific">Archaeoglobus fulgidus</name>
    <dbReference type="NCBI Taxonomy" id="2234"/>
    <lineage>
        <taxon>Archaea</taxon>
        <taxon>Methanobacteriati</taxon>
        <taxon>Methanobacteriota</taxon>
        <taxon>Archaeoglobi</taxon>
        <taxon>Archaeoglobales</taxon>
        <taxon>Archaeoglobaceae</taxon>
        <taxon>Archaeoglobus</taxon>
    </lineage>
</organism>
<accession>A0A7C2NBH0</accession>
<evidence type="ECO:0000313" key="1">
    <source>
        <dbReference type="EMBL" id="HET20894.1"/>
    </source>
</evidence>
<dbReference type="AlphaFoldDB" id="A0A7C2NBH0"/>
<gene>
    <name evidence="1" type="ORF">ENN70_02060</name>
</gene>
<protein>
    <submittedName>
        <fullName evidence="1">Uncharacterized protein</fullName>
    </submittedName>
</protein>
<sequence>MNSSGEMKSFKESFEDSWENELRKWAEILENLNDEDFQKIYEKVLGNPVFTEIVTASSALRTKLLGAII</sequence>
<proteinExistence type="predicted"/>
<reference evidence="1" key="1">
    <citation type="journal article" date="2020" name="mSystems">
        <title>Genome- and Community-Level Interaction Insights into Carbon Utilization and Element Cycling Functions of Hydrothermarchaeota in Hydrothermal Sediment.</title>
        <authorList>
            <person name="Zhou Z."/>
            <person name="Liu Y."/>
            <person name="Xu W."/>
            <person name="Pan J."/>
            <person name="Luo Z.H."/>
            <person name="Li M."/>
        </authorList>
    </citation>
    <scope>NUCLEOTIDE SEQUENCE [LARGE SCALE GENOMIC DNA]</scope>
    <source>
        <strain evidence="1">SpSt-12</strain>
    </source>
</reference>